<dbReference type="InterPro" id="IPR011761">
    <property type="entry name" value="ATP-grasp"/>
</dbReference>
<dbReference type="GO" id="GO:0005524">
    <property type="term" value="F:ATP binding"/>
    <property type="evidence" value="ECO:0007669"/>
    <property type="project" value="InterPro"/>
</dbReference>
<evidence type="ECO:0000259" key="1">
    <source>
        <dbReference type="PROSITE" id="PS50975"/>
    </source>
</evidence>
<dbReference type="PROSITE" id="PS50975">
    <property type="entry name" value="ATP_GRASP"/>
    <property type="match status" value="1"/>
</dbReference>
<dbReference type="InterPro" id="IPR013815">
    <property type="entry name" value="ATP_grasp_subdomain_1"/>
</dbReference>
<evidence type="ECO:0000313" key="2">
    <source>
        <dbReference type="EMBL" id="QHS95213.1"/>
    </source>
</evidence>
<dbReference type="SUPFAM" id="SSF56059">
    <property type="entry name" value="Glutathione synthetase ATP-binding domain-like"/>
    <property type="match status" value="1"/>
</dbReference>
<proteinExistence type="predicted"/>
<dbReference type="EMBL" id="MN739245">
    <property type="protein sequence ID" value="QHS95213.1"/>
    <property type="molecule type" value="Genomic_DNA"/>
</dbReference>
<accession>A0A6C0BVD0</accession>
<organism evidence="2">
    <name type="scientific">viral metagenome</name>
    <dbReference type="NCBI Taxonomy" id="1070528"/>
    <lineage>
        <taxon>unclassified sequences</taxon>
        <taxon>metagenomes</taxon>
        <taxon>organismal metagenomes</taxon>
    </lineage>
</organism>
<feature type="domain" description="ATP-grasp" evidence="1">
    <location>
        <begin position="128"/>
        <end position="335"/>
    </location>
</feature>
<protein>
    <recommendedName>
        <fullName evidence="1">ATP-grasp domain-containing protein</fullName>
    </recommendedName>
</protein>
<dbReference type="Gene3D" id="3.30.470.20">
    <property type="entry name" value="ATP-grasp fold, B domain"/>
    <property type="match status" value="1"/>
</dbReference>
<name>A0A6C0BVD0_9ZZZZ</name>
<sequence>MKIGIICGKTSEEYLNKSVTKIIPKKFQINGAIHTDVALAYIMKTSFPEVEIDIIMPKDISDSRLKRNDINIPIGYDIINAINDDPPVKKFTGKSGIEKLDKIYNNKKNKIFPSYEFMSFIWDKKKYLQVLHKHKIPISPTIFIKDNVNHNKLISQIHSKRWKHFIIKPIGGTTSYGVGKFETSQCLSDNNILKEYFLENNEFYSEYLVQELITGFFDYGEIKSFWIDGKFSYAVNILDRGEDDYTVEEIIDEKVLNEIINIGERVVSVIPKVSFNRKRVLPAMIRIDFSCCLSNKKFAAKNYFVNEIESDIAGTYINFQNVKYPMLEVMADTYIKKAKELNIK</sequence>
<dbReference type="AlphaFoldDB" id="A0A6C0BVD0"/>
<dbReference type="Gene3D" id="3.30.1490.20">
    <property type="entry name" value="ATP-grasp fold, A domain"/>
    <property type="match status" value="1"/>
</dbReference>
<reference evidence="2" key="1">
    <citation type="journal article" date="2020" name="Nature">
        <title>Giant virus diversity and host interactions through global metagenomics.</title>
        <authorList>
            <person name="Schulz F."/>
            <person name="Roux S."/>
            <person name="Paez-Espino D."/>
            <person name="Jungbluth S."/>
            <person name="Walsh D.A."/>
            <person name="Denef V.J."/>
            <person name="McMahon K.D."/>
            <person name="Konstantinidis K.T."/>
            <person name="Eloe-Fadrosh E.A."/>
            <person name="Kyrpides N.C."/>
            <person name="Woyke T."/>
        </authorList>
    </citation>
    <scope>NUCLEOTIDE SEQUENCE</scope>
    <source>
        <strain evidence="2">GVMAG-M-3300018428-35</strain>
    </source>
</reference>
<dbReference type="GO" id="GO:0046872">
    <property type="term" value="F:metal ion binding"/>
    <property type="evidence" value="ECO:0007669"/>
    <property type="project" value="InterPro"/>
</dbReference>